<evidence type="ECO:0000313" key="9">
    <source>
        <dbReference type="EMBL" id="AKB42494.1"/>
    </source>
</evidence>
<evidence type="ECO:0000256" key="1">
    <source>
        <dbReference type="ARBA" id="ARBA00004651"/>
    </source>
</evidence>
<name>A0A0E3Q1X6_9EURY</name>
<dbReference type="GO" id="GO:0042773">
    <property type="term" value="P:ATP synthesis coupled electron transport"/>
    <property type="evidence" value="ECO:0007669"/>
    <property type="project" value="InterPro"/>
</dbReference>
<gene>
    <name evidence="9" type="ORF">MSVAZ_0225</name>
</gene>
<accession>A0A0E3Q1X6</accession>
<protein>
    <submittedName>
        <fullName evidence="9">Hydrogenase-4 component F</fullName>
        <ecNumber evidence="9">1.-.-.-</ecNumber>
    </submittedName>
</protein>
<dbReference type="GO" id="GO:0008137">
    <property type="term" value="F:NADH dehydrogenase (ubiquinone) activity"/>
    <property type="evidence" value="ECO:0007669"/>
    <property type="project" value="InterPro"/>
</dbReference>
<feature type="transmembrane region" description="Helical" evidence="7">
    <location>
        <begin position="301"/>
        <end position="319"/>
    </location>
</feature>
<proteinExistence type="predicted"/>
<dbReference type="PANTHER" id="PTHR42682:SF5">
    <property type="entry name" value="HYDROGENASE-4 COMPONENT F"/>
    <property type="match status" value="1"/>
</dbReference>
<feature type="transmembrane region" description="Helical" evidence="7">
    <location>
        <begin position="370"/>
        <end position="388"/>
    </location>
</feature>
<sequence>MIILSYLAVGAIALALITLSKSHRAMNAFFILHTLASLTIGVYVLLTAPFPIFETGSEYFYVDHLSLYEVLIAALLFFLASVYANGYVESLMQAQELHRNNLKIFYMVFSLLLTTVTLAFFSDNLALFWIFAELTTVFSAALVAILSAKENIDAAIKYIFIASGAMLFSFIGLIFLYTLSGEVLGSGTLNWTILAKNAALLSPKMLTASFVFLFIGFAAKSGIFPFHTWLPDAHSKAPSAVSAILSGVLLNIGMYGILRMYAIVRQTQAETMISQFLLGFGLLTITVAVLNMLLQKNLKMLIAFSSVEHMGILLLGIGIGTPLALFWTLFYILAHSLTKASLFFSAGILHRQYESNLIKDIKDVFSLQPVAGWGFVIGSFAIIGMPPFPIFSAKFFILLEAFGFSKPLVFAVLLLLVIASAAFARFLIEAFTQSSKDAGTEGTETPIIPYTVRGGMKFPILSILFMILALGVVFPEPLEKLLNIIVYELGYL</sequence>
<keyword evidence="10" id="KW-1185">Reference proteome</keyword>
<evidence type="ECO:0000256" key="6">
    <source>
        <dbReference type="ARBA" id="ARBA00023136"/>
    </source>
</evidence>
<keyword evidence="6 7" id="KW-0472">Membrane</keyword>
<evidence type="ECO:0000259" key="8">
    <source>
        <dbReference type="Pfam" id="PF00361"/>
    </source>
</evidence>
<feature type="transmembrane region" description="Helical" evidence="7">
    <location>
        <begin position="408"/>
        <end position="428"/>
    </location>
</feature>
<evidence type="ECO:0000256" key="7">
    <source>
        <dbReference type="SAM" id="Phobius"/>
    </source>
</evidence>
<feature type="transmembrane region" description="Helical" evidence="7">
    <location>
        <begin position="240"/>
        <end position="264"/>
    </location>
</feature>
<keyword evidence="3 7" id="KW-0812">Transmembrane</keyword>
<feature type="transmembrane region" description="Helical" evidence="7">
    <location>
        <begin position="104"/>
        <end position="121"/>
    </location>
</feature>
<evidence type="ECO:0000313" key="10">
    <source>
        <dbReference type="Proteomes" id="UP000033096"/>
    </source>
</evidence>
<evidence type="ECO:0000256" key="3">
    <source>
        <dbReference type="ARBA" id="ARBA00022692"/>
    </source>
</evidence>
<evidence type="ECO:0000256" key="2">
    <source>
        <dbReference type="ARBA" id="ARBA00022475"/>
    </source>
</evidence>
<dbReference type="PANTHER" id="PTHR42682">
    <property type="entry name" value="HYDROGENASE-4 COMPONENT F"/>
    <property type="match status" value="1"/>
</dbReference>
<feature type="transmembrane region" description="Helical" evidence="7">
    <location>
        <begin position="65"/>
        <end position="84"/>
    </location>
</feature>
<dbReference type="PRINTS" id="PR01437">
    <property type="entry name" value="NUOXDRDTASE4"/>
</dbReference>
<feature type="transmembrane region" description="Helical" evidence="7">
    <location>
        <begin position="325"/>
        <end position="349"/>
    </location>
</feature>
<dbReference type="Pfam" id="PF00361">
    <property type="entry name" value="Proton_antipo_M"/>
    <property type="match status" value="1"/>
</dbReference>
<dbReference type="NCBIfam" id="NF006427">
    <property type="entry name" value="PRK08676.1"/>
    <property type="match status" value="1"/>
</dbReference>
<dbReference type="InterPro" id="IPR001750">
    <property type="entry name" value="ND/Mrp_TM"/>
</dbReference>
<dbReference type="Proteomes" id="UP000033096">
    <property type="component" value="Chromosome"/>
</dbReference>
<dbReference type="RefSeq" id="WP_232316172.1">
    <property type="nucleotide sequence ID" value="NZ_CP009520.1"/>
</dbReference>
<feature type="transmembrane region" description="Helical" evidence="7">
    <location>
        <begin position="6"/>
        <end position="22"/>
    </location>
</feature>
<feature type="transmembrane region" description="Helical" evidence="7">
    <location>
        <begin position="158"/>
        <end position="179"/>
    </location>
</feature>
<comment type="subcellular location">
    <subcellularLocation>
        <location evidence="1">Cell membrane</location>
        <topology evidence="1">Multi-pass membrane protein</topology>
    </subcellularLocation>
</comment>
<dbReference type="GO" id="GO:0016491">
    <property type="term" value="F:oxidoreductase activity"/>
    <property type="evidence" value="ECO:0007669"/>
    <property type="project" value="UniProtKB-KW"/>
</dbReference>
<feature type="transmembrane region" description="Helical" evidence="7">
    <location>
        <begin position="276"/>
        <end position="294"/>
    </location>
</feature>
<dbReference type="GeneID" id="24808583"/>
<dbReference type="GO" id="GO:0005886">
    <property type="term" value="C:plasma membrane"/>
    <property type="evidence" value="ECO:0007669"/>
    <property type="project" value="UniProtKB-SubCell"/>
</dbReference>
<dbReference type="InterPro" id="IPR003918">
    <property type="entry name" value="NADH_UbQ_OxRdtase"/>
</dbReference>
<evidence type="ECO:0000256" key="5">
    <source>
        <dbReference type="ARBA" id="ARBA00023002"/>
    </source>
</evidence>
<dbReference type="EMBL" id="CP009520">
    <property type="protein sequence ID" value="AKB42494.1"/>
    <property type="molecule type" value="Genomic_DNA"/>
</dbReference>
<dbReference type="AlphaFoldDB" id="A0A0E3Q1X6"/>
<feature type="transmembrane region" description="Helical" evidence="7">
    <location>
        <begin position="29"/>
        <end position="53"/>
    </location>
</feature>
<evidence type="ECO:0000256" key="4">
    <source>
        <dbReference type="ARBA" id="ARBA00022989"/>
    </source>
</evidence>
<dbReference type="KEGG" id="mvc:MSVAZ_0225"/>
<organism evidence="9 10">
    <name type="scientific">Methanosarcina vacuolata Z-761</name>
    <dbReference type="NCBI Taxonomy" id="1434123"/>
    <lineage>
        <taxon>Archaea</taxon>
        <taxon>Methanobacteriati</taxon>
        <taxon>Methanobacteriota</taxon>
        <taxon>Stenosarchaea group</taxon>
        <taxon>Methanomicrobia</taxon>
        <taxon>Methanosarcinales</taxon>
        <taxon>Methanosarcinaceae</taxon>
        <taxon>Methanosarcina</taxon>
    </lineage>
</organism>
<feature type="transmembrane region" description="Helical" evidence="7">
    <location>
        <begin position="458"/>
        <end position="474"/>
    </location>
</feature>
<feature type="transmembrane region" description="Helical" evidence="7">
    <location>
        <begin position="127"/>
        <end position="146"/>
    </location>
</feature>
<dbReference type="STRING" id="1434123.MSVAZ_0225"/>
<dbReference type="EC" id="1.-.-.-" evidence="9"/>
<keyword evidence="2" id="KW-1003">Cell membrane</keyword>
<keyword evidence="4 7" id="KW-1133">Transmembrane helix</keyword>
<feature type="domain" description="NADH:quinone oxidoreductase/Mrp antiporter transmembrane" evidence="8">
    <location>
        <begin position="122"/>
        <end position="412"/>
    </location>
</feature>
<keyword evidence="5 9" id="KW-0560">Oxidoreductase</keyword>
<dbReference type="HOGENOM" id="CLU_007100_10_1_2"/>
<dbReference type="PATRIC" id="fig|1434123.4.peg.222"/>
<reference evidence="9 10" key="1">
    <citation type="submission" date="2014-07" db="EMBL/GenBank/DDBJ databases">
        <title>Methanogenic archaea and the global carbon cycle.</title>
        <authorList>
            <person name="Henriksen J.R."/>
            <person name="Luke J."/>
            <person name="Reinhart S."/>
            <person name="Benedict M.N."/>
            <person name="Youngblut N.D."/>
            <person name="Metcalf M.E."/>
            <person name="Whitaker R.J."/>
            <person name="Metcalf W.W."/>
        </authorList>
    </citation>
    <scope>NUCLEOTIDE SEQUENCE [LARGE SCALE GENOMIC DNA]</scope>
    <source>
        <strain evidence="9 10">Z-761</strain>
    </source>
</reference>
<feature type="transmembrane region" description="Helical" evidence="7">
    <location>
        <begin position="199"/>
        <end position="219"/>
    </location>
</feature>
<dbReference type="InterPro" id="IPR052175">
    <property type="entry name" value="ComplexI-like_HydComp"/>
</dbReference>